<dbReference type="HOGENOM" id="CLU_886802_0_0_1"/>
<evidence type="ECO:0000313" key="3">
    <source>
        <dbReference type="EnsemblPlants" id="KEH17670"/>
    </source>
</evidence>
<dbReference type="AlphaFoldDB" id="A0A072TVX0"/>
<dbReference type="Proteomes" id="UP000265566">
    <property type="component" value="Chromosome 4"/>
</dbReference>
<evidence type="ECO:0000313" key="2">
    <source>
        <dbReference type="EMBL" id="RHN59992.1"/>
    </source>
</evidence>
<reference evidence="1 4" key="1">
    <citation type="journal article" date="2011" name="Nature">
        <title>The Medicago genome provides insight into the evolution of rhizobial symbioses.</title>
        <authorList>
            <person name="Young N.D."/>
            <person name="Debelle F."/>
            <person name="Oldroyd G.E."/>
            <person name="Geurts R."/>
            <person name="Cannon S.B."/>
            <person name="Udvardi M.K."/>
            <person name="Benedito V.A."/>
            <person name="Mayer K.F."/>
            <person name="Gouzy J."/>
            <person name="Schoof H."/>
            <person name="Van de Peer Y."/>
            <person name="Proost S."/>
            <person name="Cook D.R."/>
            <person name="Meyers B.C."/>
            <person name="Spannagl M."/>
            <person name="Cheung F."/>
            <person name="De Mita S."/>
            <person name="Krishnakumar V."/>
            <person name="Gundlach H."/>
            <person name="Zhou S."/>
            <person name="Mudge J."/>
            <person name="Bharti A.K."/>
            <person name="Murray J.D."/>
            <person name="Naoumkina M.A."/>
            <person name="Rosen B."/>
            <person name="Silverstein K.A."/>
            <person name="Tang H."/>
            <person name="Rombauts S."/>
            <person name="Zhao P.X."/>
            <person name="Zhou P."/>
            <person name="Barbe V."/>
            <person name="Bardou P."/>
            <person name="Bechner M."/>
            <person name="Bellec A."/>
            <person name="Berger A."/>
            <person name="Berges H."/>
            <person name="Bidwell S."/>
            <person name="Bisseling T."/>
            <person name="Choisne N."/>
            <person name="Couloux A."/>
            <person name="Denny R."/>
            <person name="Deshpande S."/>
            <person name="Dai X."/>
            <person name="Doyle J.J."/>
            <person name="Dudez A.M."/>
            <person name="Farmer A.D."/>
            <person name="Fouteau S."/>
            <person name="Franken C."/>
            <person name="Gibelin C."/>
            <person name="Gish J."/>
            <person name="Goldstein S."/>
            <person name="Gonzalez A.J."/>
            <person name="Green P.J."/>
            <person name="Hallab A."/>
            <person name="Hartog M."/>
            <person name="Hua A."/>
            <person name="Humphray S.J."/>
            <person name="Jeong D.H."/>
            <person name="Jing Y."/>
            <person name="Jocker A."/>
            <person name="Kenton S.M."/>
            <person name="Kim D.J."/>
            <person name="Klee K."/>
            <person name="Lai H."/>
            <person name="Lang C."/>
            <person name="Lin S."/>
            <person name="Macmil S.L."/>
            <person name="Magdelenat G."/>
            <person name="Matthews L."/>
            <person name="McCorrison J."/>
            <person name="Monaghan E.L."/>
            <person name="Mun J.H."/>
            <person name="Najar F.Z."/>
            <person name="Nicholson C."/>
            <person name="Noirot C."/>
            <person name="O'Bleness M."/>
            <person name="Paule C.R."/>
            <person name="Poulain J."/>
            <person name="Prion F."/>
            <person name="Qin B."/>
            <person name="Qu C."/>
            <person name="Retzel E.F."/>
            <person name="Riddle C."/>
            <person name="Sallet E."/>
            <person name="Samain S."/>
            <person name="Samson N."/>
            <person name="Sanders I."/>
            <person name="Saurat O."/>
            <person name="Scarpelli C."/>
            <person name="Schiex T."/>
            <person name="Segurens B."/>
            <person name="Severin A.J."/>
            <person name="Sherrier D.J."/>
            <person name="Shi R."/>
            <person name="Sims S."/>
            <person name="Singer S.R."/>
            <person name="Sinharoy S."/>
            <person name="Sterck L."/>
            <person name="Viollet A."/>
            <person name="Wang B.B."/>
            <person name="Wang K."/>
            <person name="Wang M."/>
            <person name="Wang X."/>
            <person name="Warfsmann J."/>
            <person name="Weissenbach J."/>
            <person name="White D.D."/>
            <person name="White J.D."/>
            <person name="Wiley G.B."/>
            <person name="Wincker P."/>
            <person name="Xing Y."/>
            <person name="Yang L."/>
            <person name="Yao Z."/>
            <person name="Ying F."/>
            <person name="Zhai J."/>
            <person name="Zhou L."/>
            <person name="Zuber A."/>
            <person name="Denarie J."/>
            <person name="Dixon R.A."/>
            <person name="May G.D."/>
            <person name="Schwartz D.C."/>
            <person name="Rogers J."/>
            <person name="Quetier F."/>
            <person name="Town C.D."/>
            <person name="Roe B.A."/>
        </authorList>
    </citation>
    <scope>NUCLEOTIDE SEQUENCE [LARGE SCALE GENOMIC DNA]</scope>
    <source>
        <strain evidence="1">A17</strain>
        <strain evidence="3 4">cv. Jemalong A17</strain>
    </source>
</reference>
<dbReference type="EMBL" id="PSQE01000004">
    <property type="protein sequence ID" value="RHN59992.1"/>
    <property type="molecule type" value="Genomic_DNA"/>
</dbReference>
<evidence type="ECO:0000313" key="1">
    <source>
        <dbReference type="EMBL" id="KEH17670.1"/>
    </source>
</evidence>
<dbReference type="Proteomes" id="UP000002051">
    <property type="component" value="Unassembled WGS sequence"/>
</dbReference>
<proteinExistence type="predicted"/>
<dbReference type="KEGG" id="mtr:25479426"/>
<protein>
    <submittedName>
        <fullName evidence="1">BPS1, putative</fullName>
    </submittedName>
</protein>
<dbReference type="STRING" id="3880.A0A072TVX0"/>
<reference evidence="2" key="4">
    <citation type="journal article" date="2018" name="Nat. Plants">
        <title>Whole-genome landscape of Medicago truncatula symbiotic genes.</title>
        <authorList>
            <person name="Pecrix Y."/>
            <person name="Gamas P."/>
            <person name="Carrere S."/>
        </authorList>
    </citation>
    <scope>NUCLEOTIDE SEQUENCE</scope>
    <source>
        <tissue evidence="2">Leaves</tissue>
    </source>
</reference>
<accession>A0A072TVX0</accession>
<dbReference type="Gramene" id="rna22170">
    <property type="protein sequence ID" value="RHN59992.1"/>
    <property type="gene ID" value="gene22170"/>
</dbReference>
<keyword evidence="4" id="KW-1185">Reference proteome</keyword>
<name>A0A072TVX0_MEDTR</name>
<gene>
    <name evidence="3" type="primary">25479426</name>
    <name evidence="1" type="ORF">MTR_0003s0580</name>
    <name evidence="2" type="ORF">MtrunA17_Chr4g0020231</name>
</gene>
<dbReference type="EnsemblPlants" id="KEH17670">
    <property type="protein sequence ID" value="KEH17670"/>
    <property type="gene ID" value="MTR_0003s0580"/>
</dbReference>
<reference evidence="3" key="3">
    <citation type="submission" date="2015-06" db="UniProtKB">
        <authorList>
            <consortium name="EnsemblPlants"/>
        </authorList>
    </citation>
    <scope>IDENTIFICATION</scope>
    <source>
        <strain evidence="3">cv. Jemalong A17</strain>
    </source>
</reference>
<dbReference type="EMBL" id="KL402728">
    <property type="protein sequence ID" value="KEH17670.1"/>
    <property type="molecule type" value="Genomic_DNA"/>
</dbReference>
<reference evidence="1 4" key="2">
    <citation type="journal article" date="2014" name="BMC Genomics">
        <title>An improved genome release (version Mt4.0) for the model legume Medicago truncatula.</title>
        <authorList>
            <person name="Tang H."/>
            <person name="Krishnakumar V."/>
            <person name="Bidwell S."/>
            <person name="Rosen B."/>
            <person name="Chan A."/>
            <person name="Zhou S."/>
            <person name="Gentzbittel L."/>
            <person name="Childs K.L."/>
            <person name="Yandell M."/>
            <person name="Gundlach H."/>
            <person name="Mayer K.F."/>
            <person name="Schwartz D.C."/>
            <person name="Town C.D."/>
        </authorList>
    </citation>
    <scope>GENOME REANNOTATION</scope>
    <source>
        <strain evidence="1">A17</strain>
        <strain evidence="3 4">cv. Jemalong A17</strain>
    </source>
</reference>
<dbReference type="PANTHER" id="PTHR31509">
    <property type="entry name" value="BPS1-LIKE PROTEIN"/>
    <property type="match status" value="1"/>
</dbReference>
<dbReference type="OrthoDB" id="985898at2759"/>
<evidence type="ECO:0000313" key="4">
    <source>
        <dbReference type="Proteomes" id="UP000002051"/>
    </source>
</evidence>
<organism evidence="1 4">
    <name type="scientific">Medicago truncatula</name>
    <name type="common">Barrel medic</name>
    <name type="synonym">Medicago tribuloides</name>
    <dbReference type="NCBI Taxonomy" id="3880"/>
    <lineage>
        <taxon>Eukaryota</taxon>
        <taxon>Viridiplantae</taxon>
        <taxon>Streptophyta</taxon>
        <taxon>Embryophyta</taxon>
        <taxon>Tracheophyta</taxon>
        <taxon>Spermatophyta</taxon>
        <taxon>Magnoliopsida</taxon>
        <taxon>eudicotyledons</taxon>
        <taxon>Gunneridae</taxon>
        <taxon>Pentapetalae</taxon>
        <taxon>rosids</taxon>
        <taxon>fabids</taxon>
        <taxon>Fabales</taxon>
        <taxon>Fabaceae</taxon>
        <taxon>Papilionoideae</taxon>
        <taxon>50 kb inversion clade</taxon>
        <taxon>NPAAA clade</taxon>
        <taxon>Hologalegina</taxon>
        <taxon>IRL clade</taxon>
        <taxon>Trifolieae</taxon>
        <taxon>Medicago</taxon>
    </lineage>
</organism>
<sequence>MVIVLGHKFAKLYNKLENHNHNHHHHHHDSQELSASLKAFRAEVSNLVNELASDSKPGSEILSLFWIKKCLGILPLINKAFTKFTLEIDYPMSKWEVDSIEEYLNYSLCLLELFNSISSSLSHLEKAKLSLIHNLKLLFEHSQSLPTSHHLKAIQPSCLKTKFEYEFCEKSHKVRFLKGKELIVNEAVNEMKIIGFWVCGILLSGLCNDVKPYIEVKKMVDGFDGSSIFTLDSKISEGLDEKKLILKEIKDVNDAVDYLLVASDEVKNDAAKELEIKVNKFVKVFDAVKSEVDDLFSKVMVLRTELIDQLRKQC</sequence>